<name>A0A6J1P894_BICAN</name>
<evidence type="ECO:0000313" key="2">
    <source>
        <dbReference type="Proteomes" id="UP001652582"/>
    </source>
</evidence>
<feature type="signal peptide" evidence="1">
    <location>
        <begin position="1"/>
        <end position="19"/>
    </location>
</feature>
<reference evidence="3" key="1">
    <citation type="submission" date="2025-08" db="UniProtKB">
        <authorList>
            <consortium name="RefSeq"/>
        </authorList>
    </citation>
    <scope>IDENTIFICATION</scope>
</reference>
<evidence type="ECO:0000256" key="1">
    <source>
        <dbReference type="SAM" id="SignalP"/>
    </source>
</evidence>
<dbReference type="Proteomes" id="UP001652582">
    <property type="component" value="Chromosome 7"/>
</dbReference>
<accession>A0A6J1P894</accession>
<protein>
    <submittedName>
        <fullName evidence="3">Uncharacterized protein LOC112057744</fullName>
    </submittedName>
</protein>
<organism evidence="2 3">
    <name type="scientific">Bicyclus anynana</name>
    <name type="common">Squinting bush brown butterfly</name>
    <dbReference type="NCBI Taxonomy" id="110368"/>
    <lineage>
        <taxon>Eukaryota</taxon>
        <taxon>Metazoa</taxon>
        <taxon>Ecdysozoa</taxon>
        <taxon>Arthropoda</taxon>
        <taxon>Hexapoda</taxon>
        <taxon>Insecta</taxon>
        <taxon>Pterygota</taxon>
        <taxon>Neoptera</taxon>
        <taxon>Endopterygota</taxon>
        <taxon>Lepidoptera</taxon>
        <taxon>Glossata</taxon>
        <taxon>Ditrysia</taxon>
        <taxon>Papilionoidea</taxon>
        <taxon>Nymphalidae</taxon>
        <taxon>Satyrinae</taxon>
        <taxon>Satyrini</taxon>
        <taxon>Mycalesina</taxon>
        <taxon>Bicyclus</taxon>
    </lineage>
</organism>
<dbReference type="OrthoDB" id="7440370at2759"/>
<keyword evidence="2" id="KW-1185">Reference proteome</keyword>
<dbReference type="GeneID" id="112057744"/>
<sequence>MMLVGKFMLVVSIWALVQCSPYDTGKYKHKTYDYYDDGKYYRPLTEGKYKHTDEGKYTYIYQQGVFPFDGTYKHLERGDSNDYIGYQIYAPRYPFLYSVIKAIISKYVSPDLLSLGDPVVERPKNVDKLKPDKEVAMTCKVVDPEVKNATEVVTQYPPYLKIKEGEKLGTIYNFRGSKTLSTVKNTVKSNLKLEYEVFVRIVEEVTD</sequence>
<keyword evidence="1" id="KW-0732">Signal</keyword>
<gene>
    <name evidence="3" type="primary">LOC112057744</name>
</gene>
<evidence type="ECO:0000313" key="3">
    <source>
        <dbReference type="RefSeq" id="XP_023954055.2"/>
    </source>
</evidence>
<feature type="chain" id="PRO_5045627038" evidence="1">
    <location>
        <begin position="20"/>
        <end position="207"/>
    </location>
</feature>
<dbReference type="RefSeq" id="XP_023954055.2">
    <property type="nucleotide sequence ID" value="XM_024098287.2"/>
</dbReference>
<proteinExistence type="predicted"/>